<dbReference type="GO" id="GO:0005524">
    <property type="term" value="F:ATP binding"/>
    <property type="evidence" value="ECO:0007669"/>
    <property type="project" value="UniProtKB-KW"/>
</dbReference>
<keyword evidence="5" id="KW-1185">Reference proteome</keyword>
<evidence type="ECO:0000313" key="4">
    <source>
        <dbReference type="EMBL" id="GBM48874.1"/>
    </source>
</evidence>
<protein>
    <submittedName>
        <fullName evidence="4">Succinate--CoA ligase [ADP-forming] subunit beta, mitochondrial</fullName>
    </submittedName>
</protein>
<dbReference type="Gene3D" id="3.30.470.20">
    <property type="entry name" value="ATP-grasp fold, B domain"/>
    <property type="match status" value="1"/>
</dbReference>
<comment type="caution">
    <text evidence="4">The sequence shown here is derived from an EMBL/GenBank/DDBJ whole genome shotgun (WGS) entry which is preliminary data.</text>
</comment>
<accession>A0A4Y2GA87</accession>
<evidence type="ECO:0000313" key="5">
    <source>
        <dbReference type="Proteomes" id="UP000499080"/>
    </source>
</evidence>
<dbReference type="EMBL" id="BGPR01001231">
    <property type="protein sequence ID" value="GBM48874.1"/>
    <property type="molecule type" value="Genomic_DNA"/>
</dbReference>
<keyword evidence="1" id="KW-0816">Tricarboxylic acid cycle</keyword>
<dbReference type="GO" id="GO:0004775">
    <property type="term" value="F:succinate-CoA ligase (ADP-forming) activity"/>
    <property type="evidence" value="ECO:0007669"/>
    <property type="project" value="TreeGrafter"/>
</dbReference>
<keyword evidence="2" id="KW-0067">ATP-binding</keyword>
<dbReference type="SUPFAM" id="SSF56059">
    <property type="entry name" value="Glutathione synthetase ATP-binding domain-like"/>
    <property type="match status" value="1"/>
</dbReference>
<dbReference type="GO" id="GO:0006104">
    <property type="term" value="P:succinyl-CoA metabolic process"/>
    <property type="evidence" value="ECO:0007669"/>
    <property type="project" value="TreeGrafter"/>
</dbReference>
<name>A0A4Y2GA87_ARAVE</name>
<dbReference type="Proteomes" id="UP000499080">
    <property type="component" value="Unassembled WGS sequence"/>
</dbReference>
<dbReference type="PANTHER" id="PTHR11815">
    <property type="entry name" value="SUCCINYL-COA SYNTHETASE BETA CHAIN"/>
    <property type="match status" value="1"/>
</dbReference>
<keyword evidence="2" id="KW-0547">Nucleotide-binding</keyword>
<dbReference type="AlphaFoldDB" id="A0A4Y2GA87"/>
<gene>
    <name evidence="4" type="primary">SUCLA2_3</name>
    <name evidence="4" type="ORF">AVEN_36929_1</name>
</gene>
<dbReference type="InterPro" id="IPR013650">
    <property type="entry name" value="ATP-grasp_succ-CoA_synth-type"/>
</dbReference>
<evidence type="ECO:0000259" key="3">
    <source>
        <dbReference type="Pfam" id="PF08442"/>
    </source>
</evidence>
<proteinExistence type="predicted"/>
<dbReference type="Pfam" id="PF08442">
    <property type="entry name" value="ATP-grasp_2"/>
    <property type="match status" value="1"/>
</dbReference>
<evidence type="ECO:0000256" key="2">
    <source>
        <dbReference type="ARBA" id="ARBA00022840"/>
    </source>
</evidence>
<feature type="domain" description="ATP-grasp fold succinyl-CoA synthetase-type" evidence="3">
    <location>
        <begin position="12"/>
        <end position="96"/>
    </location>
</feature>
<evidence type="ECO:0000256" key="1">
    <source>
        <dbReference type="ARBA" id="ARBA00022532"/>
    </source>
</evidence>
<sequence length="100" mass="11232">MTPHDYSLNFMAVSPRKLKELASQMLGKHLVTKQTSEKGVLCKEVMVAERLCTRREYYFAIMLERNFMGPGINASSQGGVNIEEVARVNPDAIIENPLMS</sequence>
<dbReference type="GO" id="GO:0042709">
    <property type="term" value="C:succinate-CoA ligase complex"/>
    <property type="evidence" value="ECO:0007669"/>
    <property type="project" value="TreeGrafter"/>
</dbReference>
<dbReference type="GO" id="GO:0006099">
    <property type="term" value="P:tricarboxylic acid cycle"/>
    <property type="evidence" value="ECO:0007669"/>
    <property type="project" value="UniProtKB-UniPathway"/>
</dbReference>
<dbReference type="OrthoDB" id="1552at2759"/>
<dbReference type="PANTHER" id="PTHR11815:SF1">
    <property type="entry name" value="SUCCINATE--COA LIGASE [ADP-FORMING] SUBUNIT BETA, MITOCHONDRIAL"/>
    <property type="match status" value="1"/>
</dbReference>
<dbReference type="UniPathway" id="UPA00223">
    <property type="reaction ID" value="UER00999"/>
</dbReference>
<reference evidence="4 5" key="1">
    <citation type="journal article" date="2019" name="Sci. Rep.">
        <title>Orb-weaving spider Araneus ventricosus genome elucidates the spidroin gene catalogue.</title>
        <authorList>
            <person name="Kono N."/>
            <person name="Nakamura H."/>
            <person name="Ohtoshi R."/>
            <person name="Moran D.A.P."/>
            <person name="Shinohara A."/>
            <person name="Yoshida Y."/>
            <person name="Fujiwara M."/>
            <person name="Mori M."/>
            <person name="Tomita M."/>
            <person name="Arakawa K."/>
        </authorList>
    </citation>
    <scope>NUCLEOTIDE SEQUENCE [LARGE SCALE GENOMIC DNA]</scope>
</reference>
<keyword evidence="4" id="KW-0436">Ligase</keyword>
<dbReference type="GO" id="GO:0005739">
    <property type="term" value="C:mitochondrion"/>
    <property type="evidence" value="ECO:0007669"/>
    <property type="project" value="TreeGrafter"/>
</dbReference>
<organism evidence="4 5">
    <name type="scientific">Araneus ventricosus</name>
    <name type="common">Orbweaver spider</name>
    <name type="synonym">Epeira ventricosa</name>
    <dbReference type="NCBI Taxonomy" id="182803"/>
    <lineage>
        <taxon>Eukaryota</taxon>
        <taxon>Metazoa</taxon>
        <taxon>Ecdysozoa</taxon>
        <taxon>Arthropoda</taxon>
        <taxon>Chelicerata</taxon>
        <taxon>Arachnida</taxon>
        <taxon>Araneae</taxon>
        <taxon>Araneomorphae</taxon>
        <taxon>Entelegynae</taxon>
        <taxon>Araneoidea</taxon>
        <taxon>Araneidae</taxon>
        <taxon>Araneus</taxon>
    </lineage>
</organism>